<evidence type="ECO:0000313" key="8">
    <source>
        <dbReference type="EMBL" id="KAL3278016.1"/>
    </source>
</evidence>
<evidence type="ECO:0000256" key="6">
    <source>
        <dbReference type="SAM" id="MobiDB-lite"/>
    </source>
</evidence>
<protein>
    <recommendedName>
        <fullName evidence="7">BTB domain-containing protein</fullName>
    </recommendedName>
</protein>
<dbReference type="SUPFAM" id="SSF54695">
    <property type="entry name" value="POZ domain"/>
    <property type="match status" value="1"/>
</dbReference>
<dbReference type="Proteomes" id="UP001516400">
    <property type="component" value="Unassembled WGS sequence"/>
</dbReference>
<keyword evidence="1" id="KW-0479">Metal-binding</keyword>
<evidence type="ECO:0000256" key="4">
    <source>
        <dbReference type="ARBA" id="ARBA00022833"/>
    </source>
</evidence>
<reference evidence="8 9" key="1">
    <citation type="journal article" date="2021" name="BMC Biol.">
        <title>Horizontally acquired antibacterial genes associated with adaptive radiation of ladybird beetles.</title>
        <authorList>
            <person name="Li H.S."/>
            <person name="Tang X.F."/>
            <person name="Huang Y.H."/>
            <person name="Xu Z.Y."/>
            <person name="Chen M.L."/>
            <person name="Du X.Y."/>
            <person name="Qiu B.Y."/>
            <person name="Chen P.T."/>
            <person name="Zhang W."/>
            <person name="Slipinski A."/>
            <person name="Escalona H.E."/>
            <person name="Waterhouse R.M."/>
            <person name="Zwick A."/>
            <person name="Pang H."/>
        </authorList>
    </citation>
    <scope>NUCLEOTIDE SEQUENCE [LARGE SCALE GENOMIC DNA]</scope>
    <source>
        <strain evidence="8">SYSU2018</strain>
    </source>
</reference>
<keyword evidence="3" id="KW-0863">Zinc-finger</keyword>
<evidence type="ECO:0000256" key="5">
    <source>
        <dbReference type="ARBA" id="ARBA00023242"/>
    </source>
</evidence>
<dbReference type="SMART" id="SM00225">
    <property type="entry name" value="BTB"/>
    <property type="match status" value="1"/>
</dbReference>
<name>A0ABD2NGV6_9CUCU</name>
<dbReference type="Pfam" id="PF00651">
    <property type="entry name" value="BTB"/>
    <property type="match status" value="1"/>
</dbReference>
<evidence type="ECO:0000256" key="2">
    <source>
        <dbReference type="ARBA" id="ARBA00022737"/>
    </source>
</evidence>
<proteinExistence type="predicted"/>
<dbReference type="GO" id="GO:0008270">
    <property type="term" value="F:zinc ion binding"/>
    <property type="evidence" value="ECO:0007669"/>
    <property type="project" value="UniProtKB-KW"/>
</dbReference>
<keyword evidence="2" id="KW-0677">Repeat</keyword>
<dbReference type="PROSITE" id="PS50097">
    <property type="entry name" value="BTB"/>
    <property type="match status" value="1"/>
</dbReference>
<evidence type="ECO:0000313" key="9">
    <source>
        <dbReference type="Proteomes" id="UP001516400"/>
    </source>
</evidence>
<evidence type="ECO:0000256" key="3">
    <source>
        <dbReference type="ARBA" id="ARBA00022771"/>
    </source>
</evidence>
<keyword evidence="4" id="KW-0862">Zinc</keyword>
<accession>A0ABD2NGV6</accession>
<dbReference type="PANTHER" id="PTHR24394:SF38">
    <property type="entry name" value="CENTROSOME-ASSOCIATED ZINC FINGER PROTEIN CP190"/>
    <property type="match status" value="1"/>
</dbReference>
<dbReference type="PANTHER" id="PTHR24394">
    <property type="entry name" value="ZINC FINGER PROTEIN"/>
    <property type="match status" value="1"/>
</dbReference>
<dbReference type="InterPro" id="IPR000210">
    <property type="entry name" value="BTB/POZ_dom"/>
</dbReference>
<evidence type="ECO:0000256" key="1">
    <source>
        <dbReference type="ARBA" id="ARBA00022723"/>
    </source>
</evidence>
<keyword evidence="9" id="KW-1185">Reference proteome</keyword>
<dbReference type="EMBL" id="JABFTP020000103">
    <property type="protein sequence ID" value="KAL3278016.1"/>
    <property type="molecule type" value="Genomic_DNA"/>
</dbReference>
<feature type="domain" description="BTB" evidence="7">
    <location>
        <begin position="29"/>
        <end position="97"/>
    </location>
</feature>
<dbReference type="AlphaFoldDB" id="A0ABD2NGV6"/>
<dbReference type="InterPro" id="IPR011333">
    <property type="entry name" value="SKP1/BTB/POZ_sf"/>
</dbReference>
<organism evidence="8 9">
    <name type="scientific">Cryptolaemus montrouzieri</name>
    <dbReference type="NCBI Taxonomy" id="559131"/>
    <lineage>
        <taxon>Eukaryota</taxon>
        <taxon>Metazoa</taxon>
        <taxon>Ecdysozoa</taxon>
        <taxon>Arthropoda</taxon>
        <taxon>Hexapoda</taxon>
        <taxon>Insecta</taxon>
        <taxon>Pterygota</taxon>
        <taxon>Neoptera</taxon>
        <taxon>Endopterygota</taxon>
        <taxon>Coleoptera</taxon>
        <taxon>Polyphaga</taxon>
        <taxon>Cucujiformia</taxon>
        <taxon>Coccinelloidea</taxon>
        <taxon>Coccinellidae</taxon>
        <taxon>Scymninae</taxon>
        <taxon>Scymnini</taxon>
        <taxon>Cryptolaemus</taxon>
    </lineage>
</organism>
<dbReference type="Gene3D" id="3.30.710.10">
    <property type="entry name" value="Potassium Channel Kv1.1, Chain A"/>
    <property type="match status" value="1"/>
</dbReference>
<comment type="caution">
    <text evidence="8">The sequence shown here is derived from an EMBL/GenBank/DDBJ whole genome shotgun (WGS) entry which is preliminary data.</text>
</comment>
<keyword evidence="5" id="KW-0539">Nucleus</keyword>
<sequence length="313" mass="36024">MSEKQVRVDNWGIFFLQRLQLFFSKTDYCDLTLQFEGNVQLKVHRLVLNACTEYFEVLEQSDRLIDENVLLMPEMLQADVVVPIINFMYTGMLEYPMGLYHKLYQAADLMHMTVLTKLLDAQRQQPIGLNKSINKQKVKPVKSIQNTLGLTSSPIISQSKRIPSKNSLTELPSTLPGRKLPVWKRKTVPHTSISSSFSHSDSKTKFNQKLENAAKPTRFEWPDDDLDLPQPDAMDLSDFGDISYTSKPLLREDDVKPILQIKSEPNKSQSVKKELHEITTEETSDVENVNRTFAEKRKQLEDLQIDKSPKKLK</sequence>
<evidence type="ECO:0000259" key="7">
    <source>
        <dbReference type="PROSITE" id="PS50097"/>
    </source>
</evidence>
<gene>
    <name evidence="8" type="ORF">HHI36_013357</name>
</gene>
<feature type="region of interest" description="Disordered" evidence="6">
    <location>
        <begin position="261"/>
        <end position="290"/>
    </location>
</feature>